<organism evidence="3 4">
    <name type="scientific">Neogemmobacter tilapiae</name>
    <dbReference type="NCBI Taxonomy" id="875041"/>
    <lineage>
        <taxon>Bacteria</taxon>
        <taxon>Pseudomonadati</taxon>
        <taxon>Pseudomonadota</taxon>
        <taxon>Alphaproteobacteria</taxon>
        <taxon>Rhodobacterales</taxon>
        <taxon>Paracoccaceae</taxon>
        <taxon>Neogemmobacter</taxon>
    </lineage>
</organism>
<reference evidence="3" key="1">
    <citation type="journal article" date="2014" name="Int. J. Syst. Evol. Microbiol.">
        <title>Complete genome sequence of Corynebacterium casei LMG S-19264T (=DSM 44701T), isolated from a smear-ripened cheese.</title>
        <authorList>
            <consortium name="US DOE Joint Genome Institute (JGI-PGF)"/>
            <person name="Walter F."/>
            <person name="Albersmeier A."/>
            <person name="Kalinowski J."/>
            <person name="Ruckert C."/>
        </authorList>
    </citation>
    <scope>NUCLEOTIDE SEQUENCE</scope>
    <source>
        <strain evidence="3">KCTC 23310</strain>
    </source>
</reference>
<dbReference type="InterPro" id="IPR000326">
    <property type="entry name" value="PAP2/HPO"/>
</dbReference>
<evidence type="ECO:0000256" key="1">
    <source>
        <dbReference type="SAM" id="Phobius"/>
    </source>
</evidence>
<feature type="transmembrane region" description="Helical" evidence="1">
    <location>
        <begin position="205"/>
        <end position="224"/>
    </location>
</feature>
<feature type="transmembrane region" description="Helical" evidence="1">
    <location>
        <begin position="38"/>
        <end position="56"/>
    </location>
</feature>
<feature type="domain" description="Phosphatidic acid phosphatase type 2/haloperoxidase" evidence="2">
    <location>
        <begin position="124"/>
        <end position="253"/>
    </location>
</feature>
<evidence type="ECO:0000313" key="3">
    <source>
        <dbReference type="EMBL" id="GHC52135.1"/>
    </source>
</evidence>
<accession>A0A918WHJ0</accession>
<sequence>MLPNFFPDALGGARSGPALSSLYRVEIYKPADLSAVHWTARILATILLCFALFAIWPEIDLRFSGLFYDPSAGFLIEGHPLTEALRLAVWNLGILLCLAAAICIVLGAAGYNVVLSIRAWGFILLLYGLAPGLMVEMLTKPIWGRARPAQITEFGGNLPFSPPNEMVDFCTRNCTFVSGEVSGATVTGLALLLLLFHLKPRLHKILWFLLLTTALCLPVAIALQRIAAGRHFLSDSLFAVLFTLLMALGLVRFLRCLPHPMRWLRPRQDALATALGHVAKTGQE</sequence>
<dbReference type="InterPro" id="IPR036938">
    <property type="entry name" value="PAP2/HPO_sf"/>
</dbReference>
<keyword evidence="1" id="KW-0472">Membrane</keyword>
<proteinExistence type="predicted"/>
<protein>
    <submittedName>
        <fullName evidence="3">Phosphoesterase</fullName>
    </submittedName>
</protein>
<comment type="caution">
    <text evidence="3">The sequence shown here is derived from an EMBL/GenBank/DDBJ whole genome shotgun (WGS) entry which is preliminary data.</text>
</comment>
<keyword evidence="4" id="KW-1185">Reference proteome</keyword>
<reference evidence="3" key="2">
    <citation type="submission" date="2020-09" db="EMBL/GenBank/DDBJ databases">
        <authorList>
            <person name="Sun Q."/>
            <person name="Kim S."/>
        </authorList>
    </citation>
    <scope>NUCLEOTIDE SEQUENCE</scope>
    <source>
        <strain evidence="3">KCTC 23310</strain>
    </source>
</reference>
<feature type="transmembrane region" description="Helical" evidence="1">
    <location>
        <begin position="89"/>
        <end position="111"/>
    </location>
</feature>
<feature type="transmembrane region" description="Helical" evidence="1">
    <location>
        <begin position="117"/>
        <end position="138"/>
    </location>
</feature>
<dbReference type="Gene3D" id="1.20.144.10">
    <property type="entry name" value="Phosphatidic acid phosphatase type 2/haloperoxidase"/>
    <property type="match status" value="1"/>
</dbReference>
<dbReference type="RefSeq" id="WP_189410839.1">
    <property type="nucleotide sequence ID" value="NZ_BMYJ01000003.1"/>
</dbReference>
<keyword evidence="1" id="KW-0812">Transmembrane</keyword>
<dbReference type="SUPFAM" id="SSF48317">
    <property type="entry name" value="Acid phosphatase/Vanadium-dependent haloperoxidase"/>
    <property type="match status" value="1"/>
</dbReference>
<evidence type="ECO:0000259" key="2">
    <source>
        <dbReference type="Pfam" id="PF01569"/>
    </source>
</evidence>
<keyword evidence="1" id="KW-1133">Transmembrane helix</keyword>
<dbReference type="EMBL" id="BMYJ01000003">
    <property type="protein sequence ID" value="GHC52135.1"/>
    <property type="molecule type" value="Genomic_DNA"/>
</dbReference>
<gene>
    <name evidence="3" type="ORF">GCM10007315_13300</name>
</gene>
<evidence type="ECO:0000313" key="4">
    <source>
        <dbReference type="Proteomes" id="UP000638981"/>
    </source>
</evidence>
<dbReference type="Pfam" id="PF01569">
    <property type="entry name" value="PAP2"/>
    <property type="match status" value="1"/>
</dbReference>
<feature type="transmembrane region" description="Helical" evidence="1">
    <location>
        <begin position="236"/>
        <end position="257"/>
    </location>
</feature>
<name>A0A918WHJ0_9RHOB</name>
<dbReference type="Proteomes" id="UP000638981">
    <property type="component" value="Unassembled WGS sequence"/>
</dbReference>
<dbReference type="AlphaFoldDB" id="A0A918WHJ0"/>